<dbReference type="AlphaFoldDB" id="A0A937L322"/>
<reference evidence="5" key="1">
    <citation type="submission" date="2020-10" db="EMBL/GenBank/DDBJ databases">
        <title>Microbiome of the Black Sea water column analyzed by genome centric metagenomics.</title>
        <authorList>
            <person name="Cabello-Yeves P.J."/>
            <person name="Callieri C."/>
            <person name="Picazo A."/>
            <person name="Mehrshad M."/>
            <person name="Haro-Moreno J.M."/>
            <person name="Roda-Garcia J."/>
            <person name="Dzembekova N."/>
            <person name="Slabakova V."/>
            <person name="Slabakova N."/>
            <person name="Moncheva S."/>
            <person name="Rodriguez-Valera F."/>
        </authorList>
    </citation>
    <scope>NUCLEOTIDE SEQUENCE</scope>
    <source>
        <strain evidence="5">BS307-5m-G5</strain>
    </source>
</reference>
<evidence type="ECO:0000313" key="5">
    <source>
        <dbReference type="EMBL" id="MBL6761951.1"/>
    </source>
</evidence>
<evidence type="ECO:0000313" key="6">
    <source>
        <dbReference type="Proteomes" id="UP000785783"/>
    </source>
</evidence>
<accession>A0A937L322</accession>
<protein>
    <submittedName>
        <fullName evidence="5">SCO family protein</fullName>
    </submittedName>
</protein>
<dbReference type="InterPro" id="IPR036249">
    <property type="entry name" value="Thioredoxin-like_sf"/>
</dbReference>
<dbReference type="EMBL" id="JADHOK010000052">
    <property type="protein sequence ID" value="MBL6761951.1"/>
    <property type="molecule type" value="Genomic_DNA"/>
</dbReference>
<feature type="binding site" evidence="3">
    <location>
        <position position="172"/>
    </location>
    <ligand>
        <name>Cu cation</name>
        <dbReference type="ChEBI" id="CHEBI:23378"/>
    </ligand>
</feature>
<dbReference type="InterPro" id="IPR003782">
    <property type="entry name" value="SCO1/SenC"/>
</dbReference>
<proteinExistence type="inferred from homology"/>
<evidence type="ECO:0000256" key="1">
    <source>
        <dbReference type="ARBA" id="ARBA00010996"/>
    </source>
</evidence>
<feature type="binding site" evidence="3">
    <location>
        <position position="78"/>
    </location>
    <ligand>
        <name>Cu cation</name>
        <dbReference type="ChEBI" id="CHEBI:23378"/>
    </ligand>
</feature>
<keyword evidence="3" id="KW-0479">Metal-binding</keyword>
<comment type="caution">
    <text evidence="5">The sequence shown here is derived from an EMBL/GenBank/DDBJ whole genome shotgun (WGS) entry which is preliminary data.</text>
</comment>
<dbReference type="Gene3D" id="3.40.30.10">
    <property type="entry name" value="Glutaredoxin"/>
    <property type="match status" value="1"/>
</dbReference>
<feature type="disulfide bond" description="Redox-active" evidence="4">
    <location>
        <begin position="78"/>
        <end position="82"/>
    </location>
</feature>
<evidence type="ECO:0000256" key="4">
    <source>
        <dbReference type="PIRSR" id="PIRSR603782-2"/>
    </source>
</evidence>
<evidence type="ECO:0000256" key="2">
    <source>
        <dbReference type="ARBA" id="ARBA00023008"/>
    </source>
</evidence>
<gene>
    <name evidence="5" type="ORF">ISQ19_04560</name>
</gene>
<keyword evidence="2 3" id="KW-0186">Copper</keyword>
<keyword evidence="4" id="KW-1015">Disulfide bond</keyword>
<organism evidence="5 6">
    <name type="scientific">PS1 clade bacterium</name>
    <dbReference type="NCBI Taxonomy" id="2175152"/>
    <lineage>
        <taxon>Bacteria</taxon>
        <taxon>Pseudomonadati</taxon>
        <taxon>Pseudomonadota</taxon>
        <taxon>Alphaproteobacteria</taxon>
        <taxon>PS1 clade</taxon>
    </lineage>
</organism>
<comment type="similarity">
    <text evidence="1">Belongs to the SCO1/2 family.</text>
</comment>
<dbReference type="FunFam" id="3.40.30.10:FF:000013">
    <property type="entry name" value="Blast:Protein SCO1 homolog, mitochondrial"/>
    <property type="match status" value="1"/>
</dbReference>
<dbReference type="GO" id="GO:0046872">
    <property type="term" value="F:metal ion binding"/>
    <property type="evidence" value="ECO:0007669"/>
    <property type="project" value="UniProtKB-KW"/>
</dbReference>
<dbReference type="PANTHER" id="PTHR12151:SF25">
    <property type="entry name" value="LINALOOL DEHYDRATASE_ISOMERASE DOMAIN-CONTAINING PROTEIN"/>
    <property type="match status" value="1"/>
</dbReference>
<dbReference type="SUPFAM" id="SSF52833">
    <property type="entry name" value="Thioredoxin-like"/>
    <property type="match status" value="1"/>
</dbReference>
<dbReference type="Pfam" id="PF02630">
    <property type="entry name" value="SCO1-SenC"/>
    <property type="match status" value="1"/>
</dbReference>
<dbReference type="Proteomes" id="UP000785783">
    <property type="component" value="Unassembled WGS sequence"/>
</dbReference>
<dbReference type="CDD" id="cd02968">
    <property type="entry name" value="SCO"/>
    <property type="match status" value="1"/>
</dbReference>
<evidence type="ECO:0000256" key="3">
    <source>
        <dbReference type="PIRSR" id="PIRSR603782-1"/>
    </source>
</evidence>
<dbReference type="PANTHER" id="PTHR12151">
    <property type="entry name" value="ELECTRON TRANSPORT PROTIN SCO1/SENC FAMILY MEMBER"/>
    <property type="match status" value="1"/>
</dbReference>
<sequence>MSRNIKASLTIAALGIAALLTLLVLELGQRGAPDSAAETRLTAAIGGPFTLTDQNGARKTDQDFAGRPMLIYFGFTYCPDVCPTALDILGGALEILRDSAPDAYQALQPVFISVDPTRDTPPVMRDYLAYFHPRLIGLTGTQAEIDAVKRVYKIYAARRPQEDENGNYNVDHSSFFYLMDGDNRYLAHFDHAVTPKTLAQGLAQKLAQN</sequence>
<name>A0A937L322_9PROT</name>
<feature type="binding site" evidence="3">
    <location>
        <position position="82"/>
    </location>
    <ligand>
        <name>Cu cation</name>
        <dbReference type="ChEBI" id="CHEBI:23378"/>
    </ligand>
</feature>